<comment type="similarity">
    <text evidence="4 10">Belongs to the OST1 family.</text>
</comment>
<evidence type="ECO:0000256" key="2">
    <source>
        <dbReference type="ARBA" id="ARBA00004115"/>
    </source>
</evidence>
<gene>
    <name evidence="11" type="ORF">BS47DRAFT_1376772</name>
</gene>
<evidence type="ECO:0000256" key="6">
    <source>
        <dbReference type="ARBA" id="ARBA00022729"/>
    </source>
</evidence>
<reference evidence="11" key="1">
    <citation type="journal article" date="2020" name="Nat. Commun.">
        <title>Large-scale genome sequencing of mycorrhizal fungi provides insights into the early evolution of symbiotic traits.</title>
        <authorList>
            <person name="Miyauchi S."/>
            <person name="Kiss E."/>
            <person name="Kuo A."/>
            <person name="Drula E."/>
            <person name="Kohler A."/>
            <person name="Sanchez-Garcia M."/>
            <person name="Morin E."/>
            <person name="Andreopoulos B."/>
            <person name="Barry K.W."/>
            <person name="Bonito G."/>
            <person name="Buee M."/>
            <person name="Carver A."/>
            <person name="Chen C."/>
            <person name="Cichocki N."/>
            <person name="Clum A."/>
            <person name="Culley D."/>
            <person name="Crous P.W."/>
            <person name="Fauchery L."/>
            <person name="Girlanda M."/>
            <person name="Hayes R.D."/>
            <person name="Keri Z."/>
            <person name="LaButti K."/>
            <person name="Lipzen A."/>
            <person name="Lombard V."/>
            <person name="Magnuson J."/>
            <person name="Maillard F."/>
            <person name="Murat C."/>
            <person name="Nolan M."/>
            <person name="Ohm R.A."/>
            <person name="Pangilinan J."/>
            <person name="Pereira M.F."/>
            <person name="Perotto S."/>
            <person name="Peter M."/>
            <person name="Pfister S."/>
            <person name="Riley R."/>
            <person name="Sitrit Y."/>
            <person name="Stielow J.B."/>
            <person name="Szollosi G."/>
            <person name="Zifcakova L."/>
            <person name="Stursova M."/>
            <person name="Spatafora J.W."/>
            <person name="Tedersoo L."/>
            <person name="Vaario L.M."/>
            <person name="Yamada A."/>
            <person name="Yan M."/>
            <person name="Wang P."/>
            <person name="Xu J."/>
            <person name="Bruns T."/>
            <person name="Baldrian P."/>
            <person name="Vilgalys R."/>
            <person name="Dunand C."/>
            <person name="Henrissat B."/>
            <person name="Grigoriev I.V."/>
            <person name="Hibbett D."/>
            <person name="Nagy L.G."/>
            <person name="Martin F.M."/>
        </authorList>
    </citation>
    <scope>NUCLEOTIDE SEQUENCE</scope>
    <source>
        <strain evidence="11">UP504</strain>
    </source>
</reference>
<feature type="transmembrane region" description="Helical" evidence="10">
    <location>
        <begin position="454"/>
        <end position="474"/>
    </location>
</feature>
<dbReference type="Pfam" id="PF04597">
    <property type="entry name" value="Ribophorin_I"/>
    <property type="match status" value="1"/>
</dbReference>
<evidence type="ECO:0000256" key="10">
    <source>
        <dbReference type="RuleBase" id="RU361143"/>
    </source>
</evidence>
<evidence type="ECO:0000256" key="5">
    <source>
        <dbReference type="ARBA" id="ARBA00022692"/>
    </source>
</evidence>
<dbReference type="EMBL" id="MU128975">
    <property type="protein sequence ID" value="KAF9513259.1"/>
    <property type="molecule type" value="Genomic_DNA"/>
</dbReference>
<comment type="function">
    <text evidence="1 10">Subunit of the oligosaccharyl transferase (OST) complex that catalyzes the initial transfer of a defined glycan (Glc(3)Man(9)GlcNAc(2) in eukaryotes) from the lipid carrier dolichol-pyrophosphate to an asparagine residue within an Asn-X-Ser/Thr consensus motif in nascent polypeptide chains, the first step in protein N-glycosylation. N-glycosylation occurs cotranslationally and the complex associates with the Sec61 complex at the channel-forming translocon complex that mediates protein translocation across the endoplasmic reticulum (ER). All subunits are required for a maximal enzyme activity.</text>
</comment>
<proteinExistence type="inferred from homology"/>
<protein>
    <recommendedName>
        <fullName evidence="10">Dolichyl-diphosphooligosaccharide--protein glycosyltransferase subunit 1</fullName>
    </recommendedName>
</protein>
<feature type="chain" id="PRO_5040539324" description="Dolichyl-diphosphooligosaccharide--protein glycosyltransferase subunit 1" evidence="10">
    <location>
        <begin position="21"/>
        <end position="487"/>
    </location>
</feature>
<keyword evidence="5 10" id="KW-0812">Transmembrane</keyword>
<dbReference type="PANTHER" id="PTHR21049">
    <property type="entry name" value="RIBOPHORIN I"/>
    <property type="match status" value="1"/>
</dbReference>
<name>A0A9P6AWE5_9AGAM</name>
<evidence type="ECO:0000256" key="1">
    <source>
        <dbReference type="ARBA" id="ARBA00002791"/>
    </source>
</evidence>
<dbReference type="GO" id="GO:0008250">
    <property type="term" value="C:oligosaccharyltransferase complex"/>
    <property type="evidence" value="ECO:0007669"/>
    <property type="project" value="UniProtKB-UniRule"/>
</dbReference>
<comment type="caution">
    <text evidence="11">The sequence shown here is derived from an EMBL/GenBank/DDBJ whole genome shotgun (WGS) entry which is preliminary data.</text>
</comment>
<evidence type="ECO:0000256" key="4">
    <source>
        <dbReference type="ARBA" id="ARBA00008905"/>
    </source>
</evidence>
<comment type="pathway">
    <text evidence="3 10">Protein modification; protein glycosylation.</text>
</comment>
<comment type="subunit">
    <text evidence="10">Component of the oligosaccharyltransferase (OST) complex.</text>
</comment>
<feature type="signal peptide" evidence="10">
    <location>
        <begin position="1"/>
        <end position="20"/>
    </location>
</feature>
<dbReference type="PANTHER" id="PTHR21049:SF0">
    <property type="entry name" value="DOLICHYL-DIPHOSPHOOLIGOSACCHARIDE--PROTEIN GLYCOSYLTRANSFERASE SUBUNIT 1"/>
    <property type="match status" value="1"/>
</dbReference>
<evidence type="ECO:0000313" key="11">
    <source>
        <dbReference type="EMBL" id="KAF9513259.1"/>
    </source>
</evidence>
<dbReference type="AlphaFoldDB" id="A0A9P6AWE5"/>
<keyword evidence="9 10" id="KW-0472">Membrane</keyword>
<evidence type="ECO:0000313" key="12">
    <source>
        <dbReference type="Proteomes" id="UP000886523"/>
    </source>
</evidence>
<evidence type="ECO:0000256" key="8">
    <source>
        <dbReference type="ARBA" id="ARBA00022989"/>
    </source>
</evidence>
<dbReference type="InterPro" id="IPR007676">
    <property type="entry name" value="Ribophorin_I"/>
</dbReference>
<dbReference type="Proteomes" id="UP000886523">
    <property type="component" value="Unassembled WGS sequence"/>
</dbReference>
<dbReference type="OrthoDB" id="310030at2759"/>
<evidence type="ECO:0000256" key="9">
    <source>
        <dbReference type="ARBA" id="ARBA00023136"/>
    </source>
</evidence>
<comment type="subcellular location">
    <subcellularLocation>
        <location evidence="2 10">Endoplasmic reticulum membrane</location>
        <topology evidence="2 10">Single-pass type I membrane protein</topology>
    </subcellularLocation>
</comment>
<keyword evidence="7 10" id="KW-0256">Endoplasmic reticulum</keyword>
<evidence type="ECO:0000256" key="3">
    <source>
        <dbReference type="ARBA" id="ARBA00004922"/>
    </source>
</evidence>
<dbReference type="GO" id="GO:0018279">
    <property type="term" value="P:protein N-linked glycosylation via asparagine"/>
    <property type="evidence" value="ECO:0007669"/>
    <property type="project" value="TreeGrafter"/>
</dbReference>
<evidence type="ECO:0000256" key="7">
    <source>
        <dbReference type="ARBA" id="ARBA00022824"/>
    </source>
</evidence>
<keyword evidence="6 10" id="KW-0732">Signal</keyword>
<accession>A0A9P6AWE5</accession>
<keyword evidence="8 10" id="KW-1133">Transmembrane helix</keyword>
<organism evidence="11 12">
    <name type="scientific">Hydnum rufescens UP504</name>
    <dbReference type="NCBI Taxonomy" id="1448309"/>
    <lineage>
        <taxon>Eukaryota</taxon>
        <taxon>Fungi</taxon>
        <taxon>Dikarya</taxon>
        <taxon>Basidiomycota</taxon>
        <taxon>Agaricomycotina</taxon>
        <taxon>Agaricomycetes</taxon>
        <taxon>Cantharellales</taxon>
        <taxon>Hydnaceae</taxon>
        <taxon>Hydnum</taxon>
    </lineage>
</organism>
<sequence length="487" mass="54369">MVLPQLFLVAGCYLISPVTAALQVPLSFENTAVVRTIELGGSEVHVTTSYTTRSLGKENNVYYFVVPKKEDDKTSWVDVKIKGQSSPLLVEKHGIDALLHKSQPVIYYSVDLPKWLNINESVTLLVNTIESHASIPLPATAKQNDPQSLLYETGAYVQSPYTTVNQRTKIRSPSPTIHSYSDPPSLSRFAVNAPVTKSGASVTYGPFKDIPPSDDGGFSDEIQETVKVHYQYEKPLVTVALLRRAAEISHWGSNLNIQDNIHLRNDGPRLDGHFSRLQFQQQAYQRAVGNHVLGSFTIRLPPDVRDPYYTDIVGNVSTSRFRPAPPKVKSRASERFSSLDVRPRYPLLGGWNYSFTLGWDTPLENSAVYDKSQNKYTIRSVVDDAEVKVILPEGARADIQIYTPFAMDSIARDTHITFLDTKGRPSITLSKRNLTEKHTSPIYVTYTVSLSAHFSKVVAVSSAAFLLFSLMFVVRRVDTTIRSNTQK</sequence>
<keyword evidence="12" id="KW-1185">Reference proteome</keyword>